<accession>A0A0A1WD42</accession>
<feature type="region of interest" description="Disordered" evidence="1">
    <location>
        <begin position="479"/>
        <end position="528"/>
    </location>
</feature>
<dbReference type="EMBL" id="GBXI01017398">
    <property type="protein sequence ID" value="JAC96893.1"/>
    <property type="molecule type" value="Transcribed_RNA"/>
</dbReference>
<evidence type="ECO:0000313" key="2">
    <source>
        <dbReference type="EMBL" id="JAC96893.1"/>
    </source>
</evidence>
<protein>
    <submittedName>
        <fullName evidence="2">Uncharacterized protein</fullName>
    </submittedName>
</protein>
<name>A0A0A1WD42_ZEUCU</name>
<evidence type="ECO:0000256" key="1">
    <source>
        <dbReference type="SAM" id="MobiDB-lite"/>
    </source>
</evidence>
<proteinExistence type="predicted"/>
<feature type="compositionally biased region" description="Basic residues" evidence="1">
    <location>
        <begin position="99"/>
        <end position="111"/>
    </location>
</feature>
<reference evidence="2" key="2">
    <citation type="journal article" date="2015" name="Gigascience">
        <title>Reconstructing a comprehensive transcriptome assembly of a white-pupal translocated strain of the pest fruit fly Bactrocera cucurbitae.</title>
        <authorList>
            <person name="Sim S.B."/>
            <person name="Calla B."/>
            <person name="Hall B."/>
            <person name="DeRego T."/>
            <person name="Geib S.M."/>
        </authorList>
    </citation>
    <scope>NUCLEOTIDE SEQUENCE</scope>
</reference>
<feature type="region of interest" description="Disordered" evidence="1">
    <location>
        <begin position="61"/>
        <end position="133"/>
    </location>
</feature>
<gene>
    <name evidence="2" type="ORF">g.38688</name>
</gene>
<dbReference type="AlphaFoldDB" id="A0A0A1WD42"/>
<reference evidence="2" key="1">
    <citation type="submission" date="2014-11" db="EMBL/GenBank/DDBJ databases">
        <authorList>
            <person name="Geib S."/>
        </authorList>
    </citation>
    <scope>NUCLEOTIDE SEQUENCE</scope>
</reference>
<feature type="compositionally biased region" description="Basic and acidic residues" evidence="1">
    <location>
        <begin position="493"/>
        <end position="502"/>
    </location>
</feature>
<organism evidence="2">
    <name type="scientific">Zeugodacus cucurbitae</name>
    <name type="common">Melon fruit fly</name>
    <name type="synonym">Bactrocera cucurbitae</name>
    <dbReference type="NCBI Taxonomy" id="28588"/>
    <lineage>
        <taxon>Eukaryota</taxon>
        <taxon>Metazoa</taxon>
        <taxon>Ecdysozoa</taxon>
        <taxon>Arthropoda</taxon>
        <taxon>Hexapoda</taxon>
        <taxon>Insecta</taxon>
        <taxon>Pterygota</taxon>
        <taxon>Neoptera</taxon>
        <taxon>Endopterygota</taxon>
        <taxon>Diptera</taxon>
        <taxon>Brachycera</taxon>
        <taxon>Muscomorpha</taxon>
        <taxon>Tephritoidea</taxon>
        <taxon>Tephritidae</taxon>
        <taxon>Zeugodacus</taxon>
        <taxon>Zeugodacus</taxon>
    </lineage>
</organism>
<sequence>MSKMNLLIRQLFQKPQHPHRYQRTFFDDLLVDHVAERVDEVVNNDLELKYSERLKELEQLQAKEQESHKTHKKHKKKKKKSHKRTHGEINENEDSIITNHKRSKRALRSHSKSPPTRRDSEAQIRSTNKSPIKRIRVKSEFTGSEDRPIEIVDLYSEEPETSAAAASRMVRVKSEFSTYQPYEKTSEICLPVKEKELFQSRSNINRNGLIIDMTAPLGFKRIKMESDLLEKSKTAEYILPKDKIENAKQRAIAAIEDFNKWSKKPKDPAFIYTNTVRKLPNSSTYITQQIYDNRSPLHNVNNVLYKFNSHANEFNLHEWGIEEMPPKAREVAKILGFDVDALDKRKETIKLPPKIQKIKKEHIAQTEKKLTHTQTSFLITVSTQTDEVTVLDANAKHRHNIAVQTESQGNTNGMSTCGNNYEDLPLMRQIRTFNENQLMALSGFADLICESALEPNAVDLCLLHQRMIKIYRFAQMPSELEQNDQQPSTQVLRDPRQARKSQESPPPPPAPRLLPQFAQAPKPPTMNQHLRDPRQERILTMSEPLPPSWPTAHTVAQQHYQRQQQTTWPIPQRPERPAAVAQKIPLHLPHTMVPQQSYAPKYYGRGAMRR</sequence>
<feature type="compositionally biased region" description="Basic residues" evidence="1">
    <location>
        <begin position="69"/>
        <end position="85"/>
    </location>
</feature>